<dbReference type="SUPFAM" id="SSF101478">
    <property type="entry name" value="ADP-ribosylglycohydrolase"/>
    <property type="match status" value="1"/>
</dbReference>
<gene>
    <name evidence="1" type="ORF">KTH90_13470</name>
</gene>
<name>A0ABS6K945_9FIRM</name>
<dbReference type="Pfam" id="PF03747">
    <property type="entry name" value="ADP_ribosyl_GH"/>
    <property type="match status" value="1"/>
</dbReference>
<reference evidence="1 2" key="1">
    <citation type="submission" date="2021-06" db="EMBL/GenBank/DDBJ databases">
        <title>Description of novel taxa of the family Lachnospiraceae.</title>
        <authorList>
            <person name="Chaplin A.V."/>
            <person name="Sokolova S.R."/>
            <person name="Pikina A.P."/>
            <person name="Korzhanova M."/>
            <person name="Belova V."/>
            <person name="Korostin D."/>
            <person name="Efimov B.A."/>
        </authorList>
    </citation>
    <scope>NUCLEOTIDE SEQUENCE [LARGE SCALE GENOMIC DNA]</scope>
    <source>
        <strain evidence="1 2">ASD4241</strain>
    </source>
</reference>
<dbReference type="Gene3D" id="2.60.120.560">
    <property type="entry name" value="Exo-inulinase, domain 1"/>
    <property type="match status" value="1"/>
</dbReference>
<proteinExistence type="predicted"/>
<evidence type="ECO:0000313" key="1">
    <source>
        <dbReference type="EMBL" id="MBU9727027.1"/>
    </source>
</evidence>
<sequence length="711" mass="78442">MKNIIRFKNDIYAGVLGKIIGVYLGRPVEGWSYEKIREQFGEINYYKNHKTGAPLIVPDDDISGTFAFFRSLEDHGYDPNIRAEDIGDTWLNYIIENETILWWGGLSRSTEHTAYLRLKNGIRAPKSGSVELNGQSMAEQIGAEIFIDAWALANPGNPMRAAVMARAAASVSHDGIAADAAVYLAAMEAMAFVEKDMEKLLDAGLTYVQNPAFEKLVWELRERCQVSEDWREVRQWIAGSHGYDKYPGSCPMVTNHLVVLMSLIMGGDDFQKSCMIACSSGWDTDCNAGNVGCLNGIRLGLPGFSGGADLRKAVADRLYVVTSDGGSCISDAVQETRKILEAACRLEGEQSDSPAERLAFEYPGAVQGVIPCDLDREEQVLAGIENWYQESGEFGCKISYKGLGPGVHASVCVDTFIDLQPKGQEGTSYFDVLCSPALYSGQEVTARVFAPDEENPSFEFFLIYFDGKDRMRALYHDPHKLTRGDQVLSWTIPDLGGHAIYRLGIRLRSEKRLDGCLVLKTLDWSNTPEEYRLGRAVQMTPSLTPWTTQTAWLKTFVASADHFCPDYTTTFSISHAAENGLATTGTLDWDNYSVTSKLTLSHQEGAGLAARAKGHRRYYGAVLTDGKACIYRQEEEKRIPVASVPFDYQLDRVYELEFTVNGDSLAFSVDGVTVVSGCDSSYRCGGAGFVVDSGAVLADGFTVKRVGRRFE</sequence>
<dbReference type="Gene3D" id="1.10.4080.10">
    <property type="entry name" value="ADP-ribosylation/Crystallin J1"/>
    <property type="match status" value="1"/>
</dbReference>
<dbReference type="EMBL" id="JAHQCX010000008">
    <property type="protein sequence ID" value="MBU9727027.1"/>
    <property type="molecule type" value="Genomic_DNA"/>
</dbReference>
<evidence type="ECO:0000313" key="2">
    <source>
        <dbReference type="Proteomes" id="UP001314681"/>
    </source>
</evidence>
<dbReference type="Proteomes" id="UP001314681">
    <property type="component" value="Unassembled WGS sequence"/>
</dbReference>
<protein>
    <submittedName>
        <fullName evidence="1">ADP-ribosylglycohydrolase family protein</fullName>
    </submittedName>
</protein>
<comment type="caution">
    <text evidence="1">The sequence shown here is derived from an EMBL/GenBank/DDBJ whole genome shotgun (WGS) entry which is preliminary data.</text>
</comment>
<accession>A0ABS6K945</accession>
<keyword evidence="2" id="KW-1185">Reference proteome</keyword>
<dbReference type="InterPro" id="IPR036705">
    <property type="entry name" value="Ribosyl_crysJ1_sf"/>
</dbReference>
<organism evidence="1 2">
    <name type="scientific">Diplocloster modestus</name>
    <dbReference type="NCBI Taxonomy" id="2850322"/>
    <lineage>
        <taxon>Bacteria</taxon>
        <taxon>Bacillati</taxon>
        <taxon>Bacillota</taxon>
        <taxon>Clostridia</taxon>
        <taxon>Lachnospirales</taxon>
        <taxon>Lachnospiraceae</taxon>
        <taxon>Diplocloster</taxon>
    </lineage>
</organism>
<dbReference type="InterPro" id="IPR005502">
    <property type="entry name" value="Ribosyl_crysJ1"/>
</dbReference>
<dbReference type="RefSeq" id="WP_158355125.1">
    <property type="nucleotide sequence ID" value="NZ_JAHQCX010000008.1"/>
</dbReference>